<evidence type="ECO:0000256" key="1">
    <source>
        <dbReference type="ARBA" id="ARBA00007198"/>
    </source>
</evidence>
<dbReference type="Gene3D" id="3.40.30.10">
    <property type="entry name" value="Glutaredoxin"/>
    <property type="match status" value="1"/>
</dbReference>
<dbReference type="PANTHER" id="PTHR30041">
    <property type="entry name" value="ARSENATE REDUCTASE"/>
    <property type="match status" value="1"/>
</dbReference>
<reference evidence="3" key="1">
    <citation type="submission" date="2024-02" db="EMBL/GenBank/DDBJ databases">
        <title>Sediminibacterium planktonica sp. nov. and Sediminibacterium longus sp. nov., isolated from surface lake and river water.</title>
        <authorList>
            <person name="Watanabe K."/>
            <person name="Takemine S."/>
            <person name="Ishii Y."/>
            <person name="Ogata Y."/>
            <person name="Shindo C."/>
            <person name="Suda W."/>
        </authorList>
    </citation>
    <scope>NUCLEOTIDE SEQUENCE</scope>
    <source>
        <strain evidence="3">KACHI17</strain>
    </source>
</reference>
<dbReference type="SUPFAM" id="SSF52833">
    <property type="entry name" value="Thioredoxin-like"/>
    <property type="match status" value="1"/>
</dbReference>
<protein>
    <submittedName>
        <fullName evidence="3">ArsC family reductase</fullName>
    </submittedName>
</protein>
<proteinExistence type="inferred from homology"/>
<dbReference type="InterPro" id="IPR006660">
    <property type="entry name" value="Arsenate_reductase-like"/>
</dbReference>
<dbReference type="NCBIfam" id="TIGR01617">
    <property type="entry name" value="arsC_related"/>
    <property type="match status" value="1"/>
</dbReference>
<evidence type="ECO:0000313" key="3">
    <source>
        <dbReference type="EMBL" id="BFG69367.1"/>
    </source>
</evidence>
<dbReference type="CDD" id="cd03035">
    <property type="entry name" value="ArsC_Yffb"/>
    <property type="match status" value="1"/>
</dbReference>
<sequence length="116" mass="13295">MYTIFGIPNCDTVKKAINWLKENKIDYQFHDYKISGIDAPTLQSWTEQVNWEIIFNKRSTTYKELPASLQKSITTAAKAIPVMQEHTSIIKRPVIVKKGKVVAVGFDEKKYEAIFG</sequence>
<dbReference type="RefSeq" id="WP_353549692.1">
    <property type="nucleotide sequence ID" value="NZ_AP029612.1"/>
</dbReference>
<evidence type="ECO:0000256" key="2">
    <source>
        <dbReference type="PROSITE-ProRule" id="PRU01282"/>
    </source>
</evidence>
<dbReference type="Pfam" id="PF03960">
    <property type="entry name" value="ArsC"/>
    <property type="match status" value="1"/>
</dbReference>
<comment type="similarity">
    <text evidence="1 2">Belongs to the ArsC family.</text>
</comment>
<accession>A0AAT9GFG6</accession>
<dbReference type="EMBL" id="AP029612">
    <property type="protein sequence ID" value="BFG69367.1"/>
    <property type="molecule type" value="Genomic_DNA"/>
</dbReference>
<dbReference type="PROSITE" id="PS51353">
    <property type="entry name" value="ARSC"/>
    <property type="match status" value="1"/>
</dbReference>
<dbReference type="InterPro" id="IPR036249">
    <property type="entry name" value="Thioredoxin-like_sf"/>
</dbReference>
<name>A0AAT9GFG6_9BACT</name>
<dbReference type="InterPro" id="IPR006504">
    <property type="entry name" value="Tscrpt_reg_Spx/MgsR"/>
</dbReference>
<organism evidence="3">
    <name type="scientific">Sediminibacterium sp. KACHI17</name>
    <dbReference type="NCBI Taxonomy" id="1751071"/>
    <lineage>
        <taxon>Bacteria</taxon>
        <taxon>Pseudomonadati</taxon>
        <taxon>Bacteroidota</taxon>
        <taxon>Chitinophagia</taxon>
        <taxon>Chitinophagales</taxon>
        <taxon>Chitinophagaceae</taxon>
        <taxon>Sediminibacterium</taxon>
    </lineage>
</organism>
<gene>
    <name evidence="3" type="ORF">KACHI17_02480</name>
</gene>
<dbReference type="PANTHER" id="PTHR30041:SF8">
    <property type="entry name" value="PROTEIN YFFB"/>
    <property type="match status" value="1"/>
</dbReference>
<dbReference type="AlphaFoldDB" id="A0AAT9GFG6"/>